<feature type="region of interest" description="Disordered" evidence="1">
    <location>
        <begin position="47"/>
        <end position="115"/>
    </location>
</feature>
<sequence>MGQAPSCDARQHNAICRWPLVRSPAPWPRIVIQPLYPAFSRLAQELPMTAKNPTGPRSSEHASNHHDPGFDPDSPDLADPQVDPVGPARAPLDRPEPEHRRNRSRAYDPLANLKK</sequence>
<dbReference type="Proteomes" id="UP000310095">
    <property type="component" value="Unassembled WGS sequence"/>
</dbReference>
<name>A0ABY2VFX0_9PSED</name>
<gene>
    <name evidence="2" type="ORF">FEF10_10375</name>
</gene>
<accession>A0ABY2VFX0</accession>
<evidence type="ECO:0000313" key="3">
    <source>
        <dbReference type="Proteomes" id="UP000310095"/>
    </source>
</evidence>
<organism evidence="2 3">
    <name type="scientific">Pseudomonas protegens</name>
    <dbReference type="NCBI Taxonomy" id="380021"/>
    <lineage>
        <taxon>Bacteria</taxon>
        <taxon>Pseudomonadati</taxon>
        <taxon>Pseudomonadota</taxon>
        <taxon>Gammaproteobacteria</taxon>
        <taxon>Pseudomonadales</taxon>
        <taxon>Pseudomonadaceae</taxon>
        <taxon>Pseudomonas</taxon>
    </lineage>
</organism>
<evidence type="ECO:0000313" key="2">
    <source>
        <dbReference type="EMBL" id="TMM63670.1"/>
    </source>
</evidence>
<feature type="compositionally biased region" description="Basic and acidic residues" evidence="1">
    <location>
        <begin position="58"/>
        <end position="69"/>
    </location>
</feature>
<dbReference type="Pfam" id="PF19485">
    <property type="entry name" value="DUF6021"/>
    <property type="match status" value="1"/>
</dbReference>
<dbReference type="InterPro" id="IPR046063">
    <property type="entry name" value="DUF6021"/>
</dbReference>
<comment type="caution">
    <text evidence="2">The sequence shown here is derived from an EMBL/GenBank/DDBJ whole genome shotgun (WGS) entry which is preliminary data.</text>
</comment>
<dbReference type="EMBL" id="VAVY01000002">
    <property type="protein sequence ID" value="TMM63670.1"/>
    <property type="molecule type" value="Genomic_DNA"/>
</dbReference>
<evidence type="ECO:0000256" key="1">
    <source>
        <dbReference type="SAM" id="MobiDB-lite"/>
    </source>
</evidence>
<proteinExistence type="predicted"/>
<keyword evidence="3" id="KW-1185">Reference proteome</keyword>
<reference evidence="2 3" key="1">
    <citation type="submission" date="2019-05" db="EMBL/GenBank/DDBJ databases">
        <title>Identification and Biocontrol Activity Analysis of Biocontrol Strain PF-1 Based on Genome-wide Data.</title>
        <authorList>
            <person name="Qi J."/>
        </authorList>
    </citation>
    <scope>NUCLEOTIDE SEQUENCE [LARGE SCALE GENOMIC DNA]</scope>
    <source>
        <strain evidence="2 3">PF-1</strain>
    </source>
</reference>
<protein>
    <submittedName>
        <fullName evidence="2">Uncharacterized protein</fullName>
    </submittedName>
</protein>